<dbReference type="PANTHER" id="PTHR22923:SF116">
    <property type="entry name" value="C1Q DOMAIN-CONTAINING PROTEIN"/>
    <property type="match status" value="1"/>
</dbReference>
<protein>
    <recommendedName>
        <fullName evidence="5">C1q domain-containing protein</fullName>
    </recommendedName>
</protein>
<keyword evidence="3 4" id="KW-0732">Signal</keyword>
<proteinExistence type="predicted"/>
<dbReference type="OrthoDB" id="6154955at2759"/>
<dbReference type="Pfam" id="PF00386">
    <property type="entry name" value="C1q"/>
    <property type="match status" value="1"/>
</dbReference>
<dbReference type="Proteomes" id="UP000596742">
    <property type="component" value="Unassembled WGS sequence"/>
</dbReference>
<organism evidence="6 7">
    <name type="scientific">Mytilus galloprovincialis</name>
    <name type="common">Mediterranean mussel</name>
    <dbReference type="NCBI Taxonomy" id="29158"/>
    <lineage>
        <taxon>Eukaryota</taxon>
        <taxon>Metazoa</taxon>
        <taxon>Spiralia</taxon>
        <taxon>Lophotrochozoa</taxon>
        <taxon>Mollusca</taxon>
        <taxon>Bivalvia</taxon>
        <taxon>Autobranchia</taxon>
        <taxon>Pteriomorphia</taxon>
        <taxon>Mytilida</taxon>
        <taxon>Mytiloidea</taxon>
        <taxon>Mytilidae</taxon>
        <taxon>Mytilinae</taxon>
        <taxon>Mytilus</taxon>
    </lineage>
</organism>
<feature type="signal peptide" evidence="4">
    <location>
        <begin position="1"/>
        <end position="20"/>
    </location>
</feature>
<dbReference type="SUPFAM" id="SSF49842">
    <property type="entry name" value="TNF-like"/>
    <property type="match status" value="1"/>
</dbReference>
<evidence type="ECO:0000256" key="4">
    <source>
        <dbReference type="SAM" id="SignalP"/>
    </source>
</evidence>
<dbReference type="InterPro" id="IPR008983">
    <property type="entry name" value="Tumour_necrosis_fac-like_dom"/>
</dbReference>
<evidence type="ECO:0000313" key="7">
    <source>
        <dbReference type="Proteomes" id="UP000596742"/>
    </source>
</evidence>
<dbReference type="Gene3D" id="2.60.120.40">
    <property type="match status" value="1"/>
</dbReference>
<name>A0A8B6CUJ7_MYTGA</name>
<dbReference type="PRINTS" id="PR00007">
    <property type="entry name" value="COMPLEMNTC1Q"/>
</dbReference>
<feature type="chain" id="PRO_5032410849" description="C1q domain-containing protein" evidence="4">
    <location>
        <begin position="21"/>
        <end position="200"/>
    </location>
</feature>
<keyword evidence="7" id="KW-1185">Reference proteome</keyword>
<dbReference type="SMART" id="SM00110">
    <property type="entry name" value="C1Q"/>
    <property type="match status" value="1"/>
</dbReference>
<comment type="subcellular location">
    <subcellularLocation>
        <location evidence="1">Secreted</location>
    </subcellularLocation>
</comment>
<dbReference type="InterPro" id="IPR001073">
    <property type="entry name" value="C1q_dom"/>
</dbReference>
<reference evidence="6" key="1">
    <citation type="submission" date="2018-11" db="EMBL/GenBank/DDBJ databases">
        <authorList>
            <person name="Alioto T."/>
            <person name="Alioto T."/>
        </authorList>
    </citation>
    <scope>NUCLEOTIDE SEQUENCE</scope>
</reference>
<feature type="domain" description="C1q" evidence="5">
    <location>
        <begin position="61"/>
        <end position="200"/>
    </location>
</feature>
<sequence>MEIGAIVCFVSLILFSLCHSKSIQQQNVSIDETQDERIFALETTVKKLETVIDRVTQSKDKPDHPVMFYAKIANRAFTLHILSTIVFETVILNIGDHYDKYDGIFVAPRKGVYMFSWTVSIGGSNYVVSELVVEDKIISTTGNTDTAGGYHSASMTAICRMEKDEHAFIRTANHGSTHHFYSKPNYPTTTFLGMLVYDEK</sequence>
<gene>
    <name evidence="6" type="ORF">MGAL_10B077100</name>
</gene>
<evidence type="ECO:0000259" key="5">
    <source>
        <dbReference type="PROSITE" id="PS50871"/>
    </source>
</evidence>
<dbReference type="AlphaFoldDB" id="A0A8B6CUJ7"/>
<dbReference type="PROSITE" id="PS50871">
    <property type="entry name" value="C1Q"/>
    <property type="match status" value="1"/>
</dbReference>
<keyword evidence="2" id="KW-0964">Secreted</keyword>
<evidence type="ECO:0000313" key="6">
    <source>
        <dbReference type="EMBL" id="VDI09611.1"/>
    </source>
</evidence>
<accession>A0A8B6CUJ7</accession>
<evidence type="ECO:0000256" key="2">
    <source>
        <dbReference type="ARBA" id="ARBA00022525"/>
    </source>
</evidence>
<dbReference type="EMBL" id="UYJE01002318">
    <property type="protein sequence ID" value="VDI09611.1"/>
    <property type="molecule type" value="Genomic_DNA"/>
</dbReference>
<dbReference type="GO" id="GO:0005576">
    <property type="term" value="C:extracellular region"/>
    <property type="evidence" value="ECO:0007669"/>
    <property type="project" value="UniProtKB-SubCell"/>
</dbReference>
<evidence type="ECO:0000256" key="1">
    <source>
        <dbReference type="ARBA" id="ARBA00004613"/>
    </source>
</evidence>
<comment type="caution">
    <text evidence="6">The sequence shown here is derived from an EMBL/GenBank/DDBJ whole genome shotgun (WGS) entry which is preliminary data.</text>
</comment>
<evidence type="ECO:0000256" key="3">
    <source>
        <dbReference type="ARBA" id="ARBA00022729"/>
    </source>
</evidence>
<dbReference type="PANTHER" id="PTHR22923">
    <property type="entry name" value="CEREBELLIN-RELATED"/>
    <property type="match status" value="1"/>
</dbReference>
<dbReference type="InterPro" id="IPR050822">
    <property type="entry name" value="Cerebellin_Synaptic_Org"/>
</dbReference>